<evidence type="ECO:0000313" key="2">
    <source>
        <dbReference type="Proteomes" id="UP000283269"/>
    </source>
</evidence>
<dbReference type="Proteomes" id="UP000283269">
    <property type="component" value="Unassembled WGS sequence"/>
</dbReference>
<reference evidence="1 2" key="1">
    <citation type="journal article" date="2018" name="Evol. Lett.">
        <title>Horizontal gene cluster transfer increased hallucinogenic mushroom diversity.</title>
        <authorList>
            <person name="Reynolds H.T."/>
            <person name="Vijayakumar V."/>
            <person name="Gluck-Thaler E."/>
            <person name="Korotkin H.B."/>
            <person name="Matheny P.B."/>
            <person name="Slot J.C."/>
        </authorList>
    </citation>
    <scope>NUCLEOTIDE SEQUENCE [LARGE SCALE GENOMIC DNA]</scope>
    <source>
        <strain evidence="1 2">2631</strain>
    </source>
</reference>
<keyword evidence="2" id="KW-1185">Reference proteome</keyword>
<gene>
    <name evidence="1" type="ORF">CVT25_001896</name>
</gene>
<dbReference type="AlphaFoldDB" id="A0A409WQX6"/>
<evidence type="ECO:0000313" key="1">
    <source>
        <dbReference type="EMBL" id="PPQ80886.1"/>
    </source>
</evidence>
<organism evidence="1 2">
    <name type="scientific">Psilocybe cyanescens</name>
    <dbReference type="NCBI Taxonomy" id="93625"/>
    <lineage>
        <taxon>Eukaryota</taxon>
        <taxon>Fungi</taxon>
        <taxon>Dikarya</taxon>
        <taxon>Basidiomycota</taxon>
        <taxon>Agaricomycotina</taxon>
        <taxon>Agaricomycetes</taxon>
        <taxon>Agaricomycetidae</taxon>
        <taxon>Agaricales</taxon>
        <taxon>Agaricineae</taxon>
        <taxon>Strophariaceae</taxon>
        <taxon>Psilocybe</taxon>
    </lineage>
</organism>
<accession>A0A409WQX6</accession>
<dbReference type="EMBL" id="NHYD01003305">
    <property type="protein sequence ID" value="PPQ80886.1"/>
    <property type="molecule type" value="Genomic_DNA"/>
</dbReference>
<name>A0A409WQX6_PSICY</name>
<protein>
    <submittedName>
        <fullName evidence="1">Uncharacterized protein</fullName>
    </submittedName>
</protein>
<dbReference type="InParanoid" id="A0A409WQX6"/>
<sequence>MFKRLEDVSFGFYDYAEQKQESKAQKHFPSRTGFIYRPPVMFRAQFYANLEQLTIIGGKGSVFSKLYDNYAVVRDLS</sequence>
<comment type="caution">
    <text evidence="1">The sequence shown here is derived from an EMBL/GenBank/DDBJ whole genome shotgun (WGS) entry which is preliminary data.</text>
</comment>
<proteinExistence type="predicted"/>